<name>A0A6L7G2B1_9RHOB</name>
<keyword evidence="10" id="KW-1185">Reference proteome</keyword>
<dbReference type="AlphaFoldDB" id="A0A6L7G2B1"/>
<feature type="domain" description="Major facilitator superfamily (MFS) profile" evidence="8">
    <location>
        <begin position="22"/>
        <end position="430"/>
    </location>
</feature>
<comment type="caution">
    <text evidence="9">The sequence shown here is derived from an EMBL/GenBank/DDBJ whole genome shotgun (WGS) entry which is preliminary data.</text>
</comment>
<dbReference type="PANTHER" id="PTHR43045:SF1">
    <property type="entry name" value="SHIKIMATE TRANSPORTER"/>
    <property type="match status" value="1"/>
</dbReference>
<dbReference type="PANTHER" id="PTHR43045">
    <property type="entry name" value="SHIKIMATE TRANSPORTER"/>
    <property type="match status" value="1"/>
</dbReference>
<keyword evidence="4 7" id="KW-0812">Transmembrane</keyword>
<evidence type="ECO:0000313" key="9">
    <source>
        <dbReference type="EMBL" id="MXN17587.1"/>
    </source>
</evidence>
<dbReference type="InterPro" id="IPR036259">
    <property type="entry name" value="MFS_trans_sf"/>
</dbReference>
<dbReference type="GO" id="GO:0005886">
    <property type="term" value="C:plasma membrane"/>
    <property type="evidence" value="ECO:0007669"/>
    <property type="project" value="UniProtKB-SubCell"/>
</dbReference>
<evidence type="ECO:0000256" key="7">
    <source>
        <dbReference type="SAM" id="Phobius"/>
    </source>
</evidence>
<dbReference type="Gene3D" id="1.20.1250.20">
    <property type="entry name" value="MFS general substrate transporter like domains"/>
    <property type="match status" value="2"/>
</dbReference>
<feature type="transmembrane region" description="Helical" evidence="7">
    <location>
        <begin position="281"/>
        <end position="301"/>
    </location>
</feature>
<feature type="transmembrane region" description="Helical" evidence="7">
    <location>
        <begin position="196"/>
        <end position="213"/>
    </location>
</feature>
<dbReference type="InterPro" id="IPR020846">
    <property type="entry name" value="MFS_dom"/>
</dbReference>
<protein>
    <submittedName>
        <fullName evidence="9">MFS transporter</fullName>
    </submittedName>
</protein>
<proteinExistence type="predicted"/>
<evidence type="ECO:0000259" key="8">
    <source>
        <dbReference type="PROSITE" id="PS50850"/>
    </source>
</evidence>
<dbReference type="GO" id="GO:0022857">
    <property type="term" value="F:transmembrane transporter activity"/>
    <property type="evidence" value="ECO:0007669"/>
    <property type="project" value="InterPro"/>
</dbReference>
<feature type="transmembrane region" description="Helical" evidence="7">
    <location>
        <begin position="375"/>
        <end position="398"/>
    </location>
</feature>
<evidence type="ECO:0000256" key="3">
    <source>
        <dbReference type="ARBA" id="ARBA00022475"/>
    </source>
</evidence>
<dbReference type="InterPro" id="IPR011701">
    <property type="entry name" value="MFS"/>
</dbReference>
<feature type="transmembrane region" description="Helical" evidence="7">
    <location>
        <begin position="339"/>
        <end position="363"/>
    </location>
</feature>
<dbReference type="SUPFAM" id="SSF103473">
    <property type="entry name" value="MFS general substrate transporter"/>
    <property type="match status" value="1"/>
</dbReference>
<gene>
    <name evidence="9" type="ORF">GR170_07070</name>
</gene>
<evidence type="ECO:0000256" key="6">
    <source>
        <dbReference type="ARBA" id="ARBA00023136"/>
    </source>
</evidence>
<comment type="subcellular location">
    <subcellularLocation>
        <location evidence="1">Cell membrane</location>
        <topology evidence="1">Multi-pass membrane protein</topology>
    </subcellularLocation>
</comment>
<keyword evidence="2" id="KW-0813">Transport</keyword>
<feature type="transmembrane region" description="Helical" evidence="7">
    <location>
        <begin position="119"/>
        <end position="139"/>
    </location>
</feature>
<dbReference type="Pfam" id="PF07690">
    <property type="entry name" value="MFS_1"/>
    <property type="match status" value="1"/>
</dbReference>
<organism evidence="9 10">
    <name type="scientific">Pseudooceanicola albus</name>
    <dbReference type="NCBI Taxonomy" id="2692189"/>
    <lineage>
        <taxon>Bacteria</taxon>
        <taxon>Pseudomonadati</taxon>
        <taxon>Pseudomonadota</taxon>
        <taxon>Alphaproteobacteria</taxon>
        <taxon>Rhodobacterales</taxon>
        <taxon>Paracoccaceae</taxon>
        <taxon>Pseudooceanicola</taxon>
    </lineage>
</organism>
<evidence type="ECO:0000256" key="1">
    <source>
        <dbReference type="ARBA" id="ARBA00004651"/>
    </source>
</evidence>
<feature type="transmembrane region" description="Helical" evidence="7">
    <location>
        <begin position="248"/>
        <end position="269"/>
    </location>
</feature>
<accession>A0A6L7G2B1</accession>
<dbReference type="PROSITE" id="PS50850">
    <property type="entry name" value="MFS"/>
    <property type="match status" value="1"/>
</dbReference>
<evidence type="ECO:0000313" key="10">
    <source>
        <dbReference type="Proteomes" id="UP000477911"/>
    </source>
</evidence>
<evidence type="ECO:0000256" key="5">
    <source>
        <dbReference type="ARBA" id="ARBA00022989"/>
    </source>
</evidence>
<keyword evidence="5 7" id="KW-1133">Transmembrane helix</keyword>
<feature type="transmembrane region" description="Helical" evidence="7">
    <location>
        <begin position="34"/>
        <end position="53"/>
    </location>
</feature>
<feature type="transmembrane region" description="Helical" evidence="7">
    <location>
        <begin position="404"/>
        <end position="424"/>
    </location>
</feature>
<dbReference type="Proteomes" id="UP000477911">
    <property type="component" value="Unassembled WGS sequence"/>
</dbReference>
<sequence>MGGTRSASQSAAKAQSPASGKAALAAWIGSALEYYDFFIYGSAAALVFARIIFPADDPSMATLLSLATFGVAYVARPLGAFVMGYIGDVFGRKVVMLLTLLGMGICTFIIGLMPTYDQIGIWAPIALVSLRICQGLAVAGEQSGATSMTIEHAPEGRRAFFSSFTLAGTQGGQVLATAVFLPLFALPDDQLLSWGWRIPFLLSIVVMAIAWWIRRSLPEPDAFEEEREQGTKDNPLKALFALGYLPDVVRVLLAAFASVTSTLATIYALNYGVETMGVSRTTMLTMLICANLVALVAIPAWAAVADRIGRKPVFIIGSLGSALMIWPFIWSITQTNVPMIYVTGILMSGVVYSAYSGSAFALFSEQFETKIRLSGMAIGTQFGFAMGGFAPTIAAALAGPGLTHWVPVAIFGCLTSTVAAISAFSMRETFRAPLSALGRNR</sequence>
<dbReference type="EMBL" id="WUMU01000005">
    <property type="protein sequence ID" value="MXN17587.1"/>
    <property type="molecule type" value="Genomic_DNA"/>
</dbReference>
<evidence type="ECO:0000256" key="2">
    <source>
        <dbReference type="ARBA" id="ARBA00022448"/>
    </source>
</evidence>
<keyword evidence="3" id="KW-1003">Cell membrane</keyword>
<feature type="transmembrane region" description="Helical" evidence="7">
    <location>
        <begin position="313"/>
        <end position="333"/>
    </location>
</feature>
<keyword evidence="6 7" id="KW-0472">Membrane</keyword>
<dbReference type="CDD" id="cd17369">
    <property type="entry name" value="MFS_ShiA_like"/>
    <property type="match status" value="1"/>
</dbReference>
<feature type="transmembrane region" description="Helical" evidence="7">
    <location>
        <begin position="94"/>
        <end position="113"/>
    </location>
</feature>
<evidence type="ECO:0000256" key="4">
    <source>
        <dbReference type="ARBA" id="ARBA00022692"/>
    </source>
</evidence>
<feature type="transmembrane region" description="Helical" evidence="7">
    <location>
        <begin position="160"/>
        <end position="184"/>
    </location>
</feature>
<reference evidence="9 10" key="1">
    <citation type="submission" date="2019-12" db="EMBL/GenBank/DDBJ databases">
        <authorList>
            <person name="Li M."/>
        </authorList>
    </citation>
    <scope>NUCLEOTIDE SEQUENCE [LARGE SCALE GENOMIC DNA]</scope>
    <source>
        <strain evidence="9 10">GBMRC 2024</strain>
    </source>
</reference>
<feature type="transmembrane region" description="Helical" evidence="7">
    <location>
        <begin position="59"/>
        <end position="82"/>
    </location>
</feature>